<evidence type="ECO:0000313" key="2">
    <source>
        <dbReference type="Proteomes" id="UP000193577"/>
    </source>
</evidence>
<keyword evidence="2" id="KW-1185">Reference proteome</keyword>
<dbReference type="Pfam" id="PF19686">
    <property type="entry name" value="DUF6188"/>
    <property type="match status" value="1"/>
</dbReference>
<dbReference type="AlphaFoldDB" id="A0A7I7SAW5"/>
<name>A0A7I7SAW5_9MYCO</name>
<dbReference type="EMBL" id="NCXO01000006">
    <property type="protein sequence ID" value="OSC35036.1"/>
    <property type="molecule type" value="Genomic_DNA"/>
</dbReference>
<dbReference type="OrthoDB" id="5146786at2"/>
<protein>
    <submittedName>
        <fullName evidence="1">Uncharacterized protein</fullName>
    </submittedName>
</protein>
<organism evidence="1 2">
    <name type="scientific">Mycolicibacillus koreensis</name>
    <dbReference type="NCBI Taxonomy" id="1069220"/>
    <lineage>
        <taxon>Bacteria</taxon>
        <taxon>Bacillati</taxon>
        <taxon>Actinomycetota</taxon>
        <taxon>Actinomycetes</taxon>
        <taxon>Mycobacteriales</taxon>
        <taxon>Mycobacteriaceae</taxon>
        <taxon>Mycolicibacillus</taxon>
    </lineage>
</organism>
<reference evidence="1 2" key="1">
    <citation type="submission" date="2017-04" db="EMBL/GenBank/DDBJ databases">
        <title>The new phylogeny of genus Mycobacterium.</title>
        <authorList>
            <person name="Tortoli E."/>
            <person name="Trovato A."/>
            <person name="Cirillo D.M."/>
        </authorList>
    </citation>
    <scope>NUCLEOTIDE SEQUENCE [LARGE SCALE GENOMIC DNA]</scope>
    <source>
        <strain evidence="1 2">KCTC 19819</strain>
    </source>
</reference>
<gene>
    <name evidence="1" type="ORF">B8W67_04390</name>
</gene>
<accession>A0A7I7SAW5</accession>
<dbReference type="RefSeq" id="WP_085302423.1">
    <property type="nucleotide sequence ID" value="NZ_AP022594.1"/>
</dbReference>
<sequence length="138" mass="15039">MSDRTALGPWIEGCAVDRISFRDGLVLSLDGYNELVISVPIRLGLPPTRHQPAEVVTIDPRAASAAHRPLFDFAGTVCTGFGFDDDGALRIEFASGHRIEVSPGPGASWELYCKYHGYAACLGRGRVRVVRHDTLEDD</sequence>
<dbReference type="InterPro" id="IPR046179">
    <property type="entry name" value="DUF6188"/>
</dbReference>
<comment type="caution">
    <text evidence="1">The sequence shown here is derived from an EMBL/GenBank/DDBJ whole genome shotgun (WGS) entry which is preliminary data.</text>
</comment>
<proteinExistence type="predicted"/>
<dbReference type="Proteomes" id="UP000193577">
    <property type="component" value="Unassembled WGS sequence"/>
</dbReference>
<evidence type="ECO:0000313" key="1">
    <source>
        <dbReference type="EMBL" id="OSC35036.1"/>
    </source>
</evidence>